<name>A0A914IFG5_GLORO</name>
<dbReference type="WBParaSite" id="Gr19_v10_g9397.t1">
    <property type="protein sequence ID" value="Gr19_v10_g9397.t1"/>
    <property type="gene ID" value="Gr19_v10_g9397"/>
</dbReference>
<feature type="signal peptide" evidence="1">
    <location>
        <begin position="1"/>
        <end position="21"/>
    </location>
</feature>
<evidence type="ECO:0000256" key="1">
    <source>
        <dbReference type="SAM" id="SignalP"/>
    </source>
</evidence>
<protein>
    <submittedName>
        <fullName evidence="3">Uncharacterized protein</fullName>
    </submittedName>
</protein>
<evidence type="ECO:0000313" key="3">
    <source>
        <dbReference type="WBParaSite" id="Gr19_v10_g9397.t1"/>
    </source>
</evidence>
<accession>A0A914IFG5</accession>
<organism evidence="2 3">
    <name type="scientific">Globodera rostochiensis</name>
    <name type="common">Golden nematode worm</name>
    <name type="synonym">Heterodera rostochiensis</name>
    <dbReference type="NCBI Taxonomy" id="31243"/>
    <lineage>
        <taxon>Eukaryota</taxon>
        <taxon>Metazoa</taxon>
        <taxon>Ecdysozoa</taxon>
        <taxon>Nematoda</taxon>
        <taxon>Chromadorea</taxon>
        <taxon>Rhabditida</taxon>
        <taxon>Tylenchina</taxon>
        <taxon>Tylenchomorpha</taxon>
        <taxon>Tylenchoidea</taxon>
        <taxon>Heteroderidae</taxon>
        <taxon>Heteroderinae</taxon>
        <taxon>Globodera</taxon>
    </lineage>
</organism>
<dbReference type="Proteomes" id="UP000887572">
    <property type="component" value="Unplaced"/>
</dbReference>
<reference evidence="3" key="1">
    <citation type="submission" date="2022-11" db="UniProtKB">
        <authorList>
            <consortium name="WormBaseParasite"/>
        </authorList>
    </citation>
    <scope>IDENTIFICATION</scope>
</reference>
<proteinExistence type="predicted"/>
<sequence length="326" mass="37541">MNLIILIFLTILYYCNHSTDAFTLKGAVLPQVKMHGSKIEEVEIDTNGNFEIELEIKQPLVYEADRLPKKNYYLNFESKLKVEQPNPKLFTIDDPNLLLISGNMIDVQIHFMESRIETEVNRSVLSNSEMKKDEKRIITIRGNIVKLPDIDCSWKIKVELFKSDPRANSSQQLSAKSISEKFVNDTAIFEFKIKSDELRIKKPGFGGLFSKNDNKNNKFGPIHLMVTPVPIVKPREFQHTLTYPTLAAKSNDSDNSYRYNFGTIVYSESAVDKEEKKSMVQLYKAYLHEAKAKSMYNLAKSFVGNVDAYKLSLQMVRMRMVKDIEE</sequence>
<keyword evidence="2" id="KW-1185">Reference proteome</keyword>
<feature type="chain" id="PRO_5037563600" evidence="1">
    <location>
        <begin position="22"/>
        <end position="326"/>
    </location>
</feature>
<keyword evidence="1" id="KW-0732">Signal</keyword>
<evidence type="ECO:0000313" key="2">
    <source>
        <dbReference type="Proteomes" id="UP000887572"/>
    </source>
</evidence>
<dbReference type="AlphaFoldDB" id="A0A914IFG5"/>